<accession>A0A0K0FMT6</accession>
<organism evidence="2 3">
    <name type="scientific">Strongyloides venezuelensis</name>
    <name type="common">Threadworm</name>
    <dbReference type="NCBI Taxonomy" id="75913"/>
    <lineage>
        <taxon>Eukaryota</taxon>
        <taxon>Metazoa</taxon>
        <taxon>Ecdysozoa</taxon>
        <taxon>Nematoda</taxon>
        <taxon>Chromadorea</taxon>
        <taxon>Rhabditida</taxon>
        <taxon>Tylenchina</taxon>
        <taxon>Panagrolaimomorpha</taxon>
        <taxon>Strongyloidoidea</taxon>
        <taxon>Strongyloididae</taxon>
        <taxon>Strongyloides</taxon>
    </lineage>
</organism>
<reference evidence="2" key="1">
    <citation type="submission" date="2014-07" db="EMBL/GenBank/DDBJ databases">
        <authorList>
            <person name="Martin A.A"/>
            <person name="De Silva N."/>
        </authorList>
    </citation>
    <scope>NUCLEOTIDE SEQUENCE</scope>
</reference>
<keyword evidence="1" id="KW-1133">Transmembrane helix</keyword>
<evidence type="ECO:0000313" key="2">
    <source>
        <dbReference type="Proteomes" id="UP000035680"/>
    </source>
</evidence>
<reference evidence="3" key="2">
    <citation type="submission" date="2015-08" db="UniProtKB">
        <authorList>
            <consortium name="WormBaseParasite"/>
        </authorList>
    </citation>
    <scope>IDENTIFICATION</scope>
</reference>
<keyword evidence="1" id="KW-0472">Membrane</keyword>
<dbReference type="AlphaFoldDB" id="A0A0K0FMT6"/>
<dbReference type="Proteomes" id="UP000035680">
    <property type="component" value="Unassembled WGS sequence"/>
</dbReference>
<feature type="transmembrane region" description="Helical" evidence="1">
    <location>
        <begin position="61"/>
        <end position="85"/>
    </location>
</feature>
<name>A0A0K0FMT6_STRVS</name>
<sequence length="116" mass="13740">MNNISAIVKRFLSINSVQRTINKNIVKPFKKHEMEVKGVTQKWNYRSEFVNRDKLDKNHSYIWLFFGGLSIFGILSFVSIKTSVVENRKEEMMMREKLRKELELTGEDRKKIGTLE</sequence>
<evidence type="ECO:0000256" key="1">
    <source>
        <dbReference type="SAM" id="Phobius"/>
    </source>
</evidence>
<protein>
    <submittedName>
        <fullName evidence="3">Uncharacterized protein</fullName>
    </submittedName>
</protein>
<keyword evidence="1" id="KW-0812">Transmembrane</keyword>
<dbReference type="WBParaSite" id="SVE_1031500.1">
    <property type="protein sequence ID" value="SVE_1031500.1"/>
    <property type="gene ID" value="SVE_1031500"/>
</dbReference>
<evidence type="ECO:0000313" key="3">
    <source>
        <dbReference type="WBParaSite" id="SVE_1031500.1"/>
    </source>
</evidence>
<keyword evidence="2" id="KW-1185">Reference proteome</keyword>
<proteinExistence type="predicted"/>